<dbReference type="SUPFAM" id="SSF48013">
    <property type="entry name" value="NusB-like"/>
    <property type="match status" value="1"/>
</dbReference>
<evidence type="ECO:0000256" key="4">
    <source>
        <dbReference type="ARBA" id="ARBA00022884"/>
    </source>
</evidence>
<dbReference type="EMBL" id="SRXW01000002">
    <property type="protein sequence ID" value="TGY89088.1"/>
    <property type="molecule type" value="Genomic_DNA"/>
</dbReference>
<name>A0A4S2H1A0_9PROT</name>
<dbReference type="OrthoDB" id="9810297at2"/>
<dbReference type="GO" id="GO:0006355">
    <property type="term" value="P:regulation of DNA-templated transcription"/>
    <property type="evidence" value="ECO:0007669"/>
    <property type="project" value="InterPro"/>
</dbReference>
<dbReference type="PRINTS" id="PR02008">
    <property type="entry name" value="RCMTFAMILY"/>
</dbReference>
<feature type="active site" description="Nucleophile" evidence="5">
    <location>
        <position position="396"/>
    </location>
</feature>
<dbReference type="PANTHER" id="PTHR22807">
    <property type="entry name" value="NOP2 YEAST -RELATED NOL1/NOP2/FMU SUN DOMAIN-CONTAINING"/>
    <property type="match status" value="1"/>
</dbReference>
<reference evidence="8 9" key="1">
    <citation type="journal article" date="2017" name="Int. J. Syst. Evol. Microbiol.">
        <title>Marinicauda algicola sp. nov., isolated from a marine red alga Rhodosorus marinus.</title>
        <authorList>
            <person name="Jeong S.E."/>
            <person name="Jeon S.H."/>
            <person name="Chun B.H."/>
            <person name="Kim D.W."/>
            <person name="Jeon C.O."/>
        </authorList>
    </citation>
    <scope>NUCLEOTIDE SEQUENCE [LARGE SCALE GENOMIC DNA]</scope>
    <source>
        <strain evidence="8 9">JCM 31718</strain>
    </source>
</reference>
<dbReference type="Pfam" id="PF01029">
    <property type="entry name" value="NusB"/>
    <property type="match status" value="1"/>
</dbReference>
<evidence type="ECO:0000313" key="9">
    <source>
        <dbReference type="Proteomes" id="UP000308054"/>
    </source>
</evidence>
<keyword evidence="1 5" id="KW-0489">Methyltransferase</keyword>
<evidence type="ECO:0000256" key="1">
    <source>
        <dbReference type="ARBA" id="ARBA00022603"/>
    </source>
</evidence>
<dbReference type="RefSeq" id="WP_135995627.1">
    <property type="nucleotide sequence ID" value="NZ_CP071057.1"/>
</dbReference>
<protein>
    <submittedName>
        <fullName evidence="8">rRNA methyltransferase</fullName>
    </submittedName>
</protein>
<comment type="caution">
    <text evidence="8">The sequence shown here is derived from an EMBL/GenBank/DDBJ whole genome shotgun (WGS) entry which is preliminary data.</text>
</comment>
<dbReference type="GO" id="GO:0003723">
    <property type="term" value="F:RNA binding"/>
    <property type="evidence" value="ECO:0007669"/>
    <property type="project" value="UniProtKB-UniRule"/>
</dbReference>
<dbReference type="Pfam" id="PF01189">
    <property type="entry name" value="Methyltr_RsmB-F"/>
    <property type="match status" value="1"/>
</dbReference>
<feature type="binding site" evidence="5">
    <location>
        <position position="343"/>
    </location>
    <ligand>
        <name>S-adenosyl-L-methionine</name>
        <dbReference type="ChEBI" id="CHEBI:59789"/>
    </ligand>
</feature>
<dbReference type="AlphaFoldDB" id="A0A4S2H1A0"/>
<feature type="binding site" evidence="5">
    <location>
        <begin position="280"/>
        <end position="286"/>
    </location>
    <ligand>
        <name>S-adenosyl-L-methionine</name>
        <dbReference type="ChEBI" id="CHEBI:59789"/>
    </ligand>
</feature>
<proteinExistence type="inferred from homology"/>
<evidence type="ECO:0000256" key="5">
    <source>
        <dbReference type="PROSITE-ProRule" id="PRU01023"/>
    </source>
</evidence>
<dbReference type="InterPro" id="IPR049560">
    <property type="entry name" value="MeTrfase_RsmB-F_NOP2_cat"/>
</dbReference>
<feature type="compositionally biased region" description="Basic and acidic residues" evidence="6">
    <location>
        <begin position="1"/>
        <end position="21"/>
    </location>
</feature>
<dbReference type="Gene3D" id="3.40.50.150">
    <property type="entry name" value="Vaccinia Virus protein VP39"/>
    <property type="match status" value="1"/>
</dbReference>
<feature type="binding site" evidence="5">
    <location>
        <position position="301"/>
    </location>
    <ligand>
        <name>S-adenosyl-L-methionine</name>
        <dbReference type="ChEBI" id="CHEBI:59789"/>
    </ligand>
</feature>
<organism evidence="8 9">
    <name type="scientific">Marinicauda algicola</name>
    <dbReference type="NCBI Taxonomy" id="2029849"/>
    <lineage>
        <taxon>Bacteria</taxon>
        <taxon>Pseudomonadati</taxon>
        <taxon>Pseudomonadota</taxon>
        <taxon>Alphaproteobacteria</taxon>
        <taxon>Maricaulales</taxon>
        <taxon>Maricaulaceae</taxon>
        <taxon>Marinicauda</taxon>
    </lineage>
</organism>
<dbReference type="Proteomes" id="UP000308054">
    <property type="component" value="Unassembled WGS sequence"/>
</dbReference>
<dbReference type="InterPro" id="IPR001678">
    <property type="entry name" value="MeTrfase_RsmB-F_NOP2_dom"/>
</dbReference>
<dbReference type="InterPro" id="IPR029063">
    <property type="entry name" value="SAM-dependent_MTases_sf"/>
</dbReference>
<keyword evidence="9" id="KW-1185">Reference proteome</keyword>
<dbReference type="PROSITE" id="PS51686">
    <property type="entry name" value="SAM_MT_RSMB_NOP"/>
    <property type="match status" value="1"/>
</dbReference>
<comment type="similarity">
    <text evidence="5">Belongs to the class I-like SAM-binding methyltransferase superfamily. RsmB/NOP family.</text>
</comment>
<dbReference type="InterPro" id="IPR035926">
    <property type="entry name" value="NusB-like_sf"/>
</dbReference>
<keyword evidence="4 5" id="KW-0694">RNA-binding</keyword>
<evidence type="ECO:0000313" key="8">
    <source>
        <dbReference type="EMBL" id="TGY89088.1"/>
    </source>
</evidence>
<dbReference type="InterPro" id="IPR006027">
    <property type="entry name" value="NusB_RsmB_TIM44"/>
</dbReference>
<dbReference type="GO" id="GO:0001510">
    <property type="term" value="P:RNA methylation"/>
    <property type="evidence" value="ECO:0007669"/>
    <property type="project" value="InterPro"/>
</dbReference>
<keyword evidence="3 5" id="KW-0949">S-adenosyl-L-methionine</keyword>
<dbReference type="SUPFAM" id="SSF53335">
    <property type="entry name" value="S-adenosyl-L-methionine-dependent methyltransferases"/>
    <property type="match status" value="1"/>
</dbReference>
<dbReference type="Gene3D" id="1.10.940.10">
    <property type="entry name" value="NusB-like"/>
    <property type="match status" value="1"/>
</dbReference>
<accession>A0A4S2H1A0</accession>
<feature type="region of interest" description="Disordered" evidence="6">
    <location>
        <begin position="1"/>
        <end position="38"/>
    </location>
</feature>
<keyword evidence="2 5" id="KW-0808">Transferase</keyword>
<evidence type="ECO:0000256" key="2">
    <source>
        <dbReference type="ARBA" id="ARBA00022679"/>
    </source>
</evidence>
<feature type="domain" description="SAM-dependent MTase RsmB/NOP-type" evidence="7">
    <location>
        <begin position="175"/>
        <end position="464"/>
    </location>
</feature>
<feature type="binding site" evidence="5">
    <location>
        <position position="327"/>
    </location>
    <ligand>
        <name>S-adenosyl-L-methionine</name>
        <dbReference type="ChEBI" id="CHEBI:59789"/>
    </ligand>
</feature>
<dbReference type="FunFam" id="3.40.50.150:FF:000257">
    <property type="entry name" value="16S rRNA methyltransferase"/>
    <property type="match status" value="1"/>
</dbReference>
<dbReference type="GO" id="GO:0008173">
    <property type="term" value="F:RNA methyltransferase activity"/>
    <property type="evidence" value="ECO:0007669"/>
    <property type="project" value="InterPro"/>
</dbReference>
<gene>
    <name evidence="8" type="ORF">E5163_08140</name>
</gene>
<dbReference type="PANTHER" id="PTHR22807:SF61">
    <property type="entry name" value="NOL1_NOP2_SUN FAMILY PROTEIN _ ANTITERMINATION NUSB DOMAIN-CONTAINING PROTEIN"/>
    <property type="match status" value="1"/>
</dbReference>
<evidence type="ECO:0000256" key="6">
    <source>
        <dbReference type="SAM" id="MobiDB-lite"/>
    </source>
</evidence>
<evidence type="ECO:0000259" key="7">
    <source>
        <dbReference type="PROSITE" id="PS51686"/>
    </source>
</evidence>
<sequence>MRPRSEKHQGRPDTKREEPFRPRKPAPQGQGKPDTRNLGPRAIALDAVGEVFSGKAPLDHAIASHPDHNRLEVRDRAFARAIAAAAVRRKGALEAALAVFLDKPLPQTADRGRHVLLCGAAELLVLDNAPHAVVDAWVTLMNADEKTARFAGLANAVLRRVSERGRGAFDGADPLADLPDWLAARWAKTYGEKTARAMARARAGVPPLDLTPRPGIDAGKLAGDLGGELLPTGSIRLEDAGDPTLLPGFAEGRWWVQDAAAALPARLLGPKPGERIADLCAAPGGKTLQIAASGAETFAIDRAKKRLPPVHENLERVALNAHVEAADATQWTPDAPLDAVLLDAPCSATGTLRRRPDVAWAKEEADIASLAEVQSRLLDAAFAMLKPGGRLVYCTCSLEPEEGEDQIAAFLERTGSARLDPVKPGELPELETAIDSQGAVRTRPDMWASLGGLDGFYIARIVKG</sequence>
<dbReference type="InterPro" id="IPR023267">
    <property type="entry name" value="RCMT"/>
</dbReference>
<dbReference type="CDD" id="cd02440">
    <property type="entry name" value="AdoMet_MTases"/>
    <property type="match status" value="1"/>
</dbReference>
<evidence type="ECO:0000256" key="3">
    <source>
        <dbReference type="ARBA" id="ARBA00022691"/>
    </source>
</evidence>